<evidence type="ECO:0000256" key="1">
    <source>
        <dbReference type="ARBA" id="ARBA00005446"/>
    </source>
</evidence>
<dbReference type="InterPro" id="IPR027417">
    <property type="entry name" value="P-loop_NTPase"/>
</dbReference>
<keyword evidence="4" id="KW-0539">Nucleus</keyword>
<keyword evidence="9" id="KW-1185">Reference proteome</keyword>
<reference evidence="9" key="1">
    <citation type="journal article" date="2017" name="Front. Plant Sci.">
        <title>Climate Clever Clovers: New Paradigm to Reduce the Environmental Footprint of Ruminants by Breeding Low Methanogenic Forages Utilizing Haplotype Variation.</title>
        <authorList>
            <person name="Kaur P."/>
            <person name="Appels R."/>
            <person name="Bayer P.E."/>
            <person name="Keeble-Gagnere G."/>
            <person name="Wang J."/>
            <person name="Hirakawa H."/>
            <person name="Shirasawa K."/>
            <person name="Vercoe P."/>
            <person name="Stefanova K."/>
            <person name="Durmic Z."/>
            <person name="Nichols P."/>
            <person name="Revell C."/>
            <person name="Isobe S.N."/>
            <person name="Edwards D."/>
            <person name="Erskine W."/>
        </authorList>
    </citation>
    <scope>NUCLEOTIDE SEQUENCE [LARGE SCALE GENOMIC DNA]</scope>
    <source>
        <strain evidence="9">cv. Daliak</strain>
    </source>
</reference>
<dbReference type="GO" id="GO:0005737">
    <property type="term" value="C:cytoplasm"/>
    <property type="evidence" value="ECO:0007669"/>
    <property type="project" value="TreeGrafter"/>
</dbReference>
<sequence length="164" mass="19298">MKTTECSEVSQFLESCNIKAAVYHAGMPYSQRAAVQKKWRDGEVHIVCATIASGMWIDKIDVRFVIHNTMSRSIESYYQESGRAGRDNLPAFCVVLYTLYDYFRMRRLMRYRNRADMERLNSMKHYCELKDGCRRETLLKHLQAISFKCKNDSQPCDKLLQFQI</sequence>
<dbReference type="InterPro" id="IPR001650">
    <property type="entry name" value="Helicase_C-like"/>
</dbReference>
<dbReference type="GO" id="GO:0003677">
    <property type="term" value="F:DNA binding"/>
    <property type="evidence" value="ECO:0007669"/>
    <property type="project" value="UniProtKB-KW"/>
</dbReference>
<comment type="similarity">
    <text evidence="1">Belongs to the helicase family. RecQ subfamily.</text>
</comment>
<dbReference type="Gene3D" id="3.40.50.300">
    <property type="entry name" value="P-loop containing nucleotide triphosphate hydrolases"/>
    <property type="match status" value="1"/>
</dbReference>
<evidence type="ECO:0000256" key="5">
    <source>
        <dbReference type="ARBA" id="ARBA00034617"/>
    </source>
</evidence>
<feature type="domain" description="Helicase C-terminal" evidence="7">
    <location>
        <begin position="1"/>
        <end position="128"/>
    </location>
</feature>
<keyword evidence="3" id="KW-0413">Isomerase</keyword>
<evidence type="ECO:0000256" key="2">
    <source>
        <dbReference type="ARBA" id="ARBA00023125"/>
    </source>
</evidence>
<dbReference type="InterPro" id="IPR032284">
    <property type="entry name" value="RecQ_Zn-bd"/>
</dbReference>
<proteinExistence type="inferred from homology"/>
<evidence type="ECO:0000256" key="6">
    <source>
        <dbReference type="ARBA" id="ARBA00034808"/>
    </source>
</evidence>
<evidence type="ECO:0000256" key="3">
    <source>
        <dbReference type="ARBA" id="ARBA00023235"/>
    </source>
</evidence>
<dbReference type="PANTHER" id="PTHR13710:SF153">
    <property type="entry name" value="RECQ-LIKE DNA HELICASE BLM"/>
    <property type="match status" value="1"/>
</dbReference>
<dbReference type="AlphaFoldDB" id="A0A2Z6M193"/>
<dbReference type="GO" id="GO:0005694">
    <property type="term" value="C:chromosome"/>
    <property type="evidence" value="ECO:0007669"/>
    <property type="project" value="TreeGrafter"/>
</dbReference>
<dbReference type="GO" id="GO:0005634">
    <property type="term" value="C:nucleus"/>
    <property type="evidence" value="ECO:0007669"/>
    <property type="project" value="TreeGrafter"/>
</dbReference>
<dbReference type="PANTHER" id="PTHR13710">
    <property type="entry name" value="DNA HELICASE RECQ FAMILY MEMBER"/>
    <property type="match status" value="1"/>
</dbReference>
<evidence type="ECO:0000313" key="8">
    <source>
        <dbReference type="EMBL" id="GAU25526.1"/>
    </source>
</evidence>
<dbReference type="GO" id="GO:0009378">
    <property type="term" value="F:four-way junction helicase activity"/>
    <property type="evidence" value="ECO:0007669"/>
    <property type="project" value="TreeGrafter"/>
</dbReference>
<comment type="catalytic activity">
    <reaction evidence="5">
        <text>Couples ATP hydrolysis with the unwinding of duplex DNA by translocating in the 3'-5' direction.</text>
        <dbReference type="EC" id="5.6.2.4"/>
    </reaction>
</comment>
<gene>
    <name evidence="8" type="ORF">TSUD_280110</name>
</gene>
<accession>A0A2Z6M193</accession>
<dbReference type="OrthoDB" id="10261556at2759"/>
<keyword evidence="2" id="KW-0238">DNA-binding</keyword>
<protein>
    <recommendedName>
        <fullName evidence="6">DNA 3'-5' helicase</fullName>
        <ecNumber evidence="6">5.6.2.4</ecNumber>
    </recommendedName>
</protein>
<evidence type="ECO:0000259" key="7">
    <source>
        <dbReference type="PROSITE" id="PS51194"/>
    </source>
</evidence>
<name>A0A2Z6M193_TRISU</name>
<evidence type="ECO:0000256" key="4">
    <source>
        <dbReference type="ARBA" id="ARBA00023242"/>
    </source>
</evidence>
<dbReference type="SMART" id="SM00490">
    <property type="entry name" value="HELICc"/>
    <property type="match status" value="1"/>
</dbReference>
<dbReference type="PROSITE" id="PS51194">
    <property type="entry name" value="HELICASE_CTER"/>
    <property type="match status" value="1"/>
</dbReference>
<dbReference type="Pfam" id="PF16124">
    <property type="entry name" value="RecQ_Zn_bind"/>
    <property type="match status" value="1"/>
</dbReference>
<organism evidence="8 9">
    <name type="scientific">Trifolium subterraneum</name>
    <name type="common">Subterranean clover</name>
    <dbReference type="NCBI Taxonomy" id="3900"/>
    <lineage>
        <taxon>Eukaryota</taxon>
        <taxon>Viridiplantae</taxon>
        <taxon>Streptophyta</taxon>
        <taxon>Embryophyta</taxon>
        <taxon>Tracheophyta</taxon>
        <taxon>Spermatophyta</taxon>
        <taxon>Magnoliopsida</taxon>
        <taxon>eudicotyledons</taxon>
        <taxon>Gunneridae</taxon>
        <taxon>Pentapetalae</taxon>
        <taxon>rosids</taxon>
        <taxon>fabids</taxon>
        <taxon>Fabales</taxon>
        <taxon>Fabaceae</taxon>
        <taxon>Papilionoideae</taxon>
        <taxon>50 kb inversion clade</taxon>
        <taxon>NPAAA clade</taxon>
        <taxon>Hologalegina</taxon>
        <taxon>IRL clade</taxon>
        <taxon>Trifolieae</taxon>
        <taxon>Trifolium</taxon>
    </lineage>
</organism>
<evidence type="ECO:0000313" key="9">
    <source>
        <dbReference type="Proteomes" id="UP000242715"/>
    </source>
</evidence>
<dbReference type="GO" id="GO:0043138">
    <property type="term" value="F:3'-5' DNA helicase activity"/>
    <property type="evidence" value="ECO:0007669"/>
    <property type="project" value="UniProtKB-EC"/>
</dbReference>
<dbReference type="Proteomes" id="UP000242715">
    <property type="component" value="Unassembled WGS sequence"/>
</dbReference>
<dbReference type="EMBL" id="DF973313">
    <property type="protein sequence ID" value="GAU25526.1"/>
    <property type="molecule type" value="Genomic_DNA"/>
</dbReference>
<dbReference type="Pfam" id="PF00271">
    <property type="entry name" value="Helicase_C"/>
    <property type="match status" value="1"/>
</dbReference>
<dbReference type="SUPFAM" id="SSF52540">
    <property type="entry name" value="P-loop containing nucleoside triphosphate hydrolases"/>
    <property type="match status" value="1"/>
</dbReference>
<dbReference type="EC" id="5.6.2.4" evidence="6"/>
<dbReference type="GO" id="GO:0000724">
    <property type="term" value="P:double-strand break repair via homologous recombination"/>
    <property type="evidence" value="ECO:0007669"/>
    <property type="project" value="TreeGrafter"/>
</dbReference>